<dbReference type="Proteomes" id="UP001327027">
    <property type="component" value="Unassembled WGS sequence"/>
</dbReference>
<dbReference type="CDD" id="cd00293">
    <property type="entry name" value="USP-like"/>
    <property type="match status" value="1"/>
</dbReference>
<dbReference type="PANTHER" id="PTHR46268:SF6">
    <property type="entry name" value="UNIVERSAL STRESS PROTEIN UP12"/>
    <property type="match status" value="1"/>
</dbReference>
<dbReference type="SUPFAM" id="SSF52402">
    <property type="entry name" value="Adenine nucleotide alpha hydrolases-like"/>
    <property type="match status" value="2"/>
</dbReference>
<evidence type="ECO:0000259" key="2">
    <source>
        <dbReference type="Pfam" id="PF00582"/>
    </source>
</evidence>
<name>A0ABU5ZVT7_9FLAO</name>
<dbReference type="PANTHER" id="PTHR46268">
    <property type="entry name" value="STRESS RESPONSE PROTEIN NHAX"/>
    <property type="match status" value="1"/>
</dbReference>
<reference evidence="3 4" key="1">
    <citation type="journal article" date="2013" name="Int. J. Syst. Evol. Microbiol.">
        <title>Aquimarina gracilis sp. nov., isolated from the gut microflora of a mussel, Mytilus coruscus, and emended description of Aquimarina spongiae.</title>
        <authorList>
            <person name="Park S.C."/>
            <person name="Choe H.N."/>
            <person name="Baik K.S."/>
            <person name="Seong C.N."/>
        </authorList>
    </citation>
    <scope>NUCLEOTIDE SEQUENCE [LARGE SCALE GENOMIC DNA]</scope>
    <source>
        <strain evidence="3 4">PSC32</strain>
    </source>
</reference>
<dbReference type="Pfam" id="PF00582">
    <property type="entry name" value="Usp"/>
    <property type="match status" value="1"/>
</dbReference>
<dbReference type="InterPro" id="IPR006015">
    <property type="entry name" value="Universal_stress_UspA"/>
</dbReference>
<dbReference type="PRINTS" id="PR01438">
    <property type="entry name" value="UNVRSLSTRESS"/>
</dbReference>
<dbReference type="EMBL" id="JAYKLX010000005">
    <property type="protein sequence ID" value="MEB3345987.1"/>
    <property type="molecule type" value="Genomic_DNA"/>
</dbReference>
<gene>
    <name evidence="3" type="ORF">U6A24_10975</name>
</gene>
<keyword evidence="4" id="KW-1185">Reference proteome</keyword>
<evidence type="ECO:0000313" key="4">
    <source>
        <dbReference type="Proteomes" id="UP001327027"/>
    </source>
</evidence>
<dbReference type="RefSeq" id="WP_324180018.1">
    <property type="nucleotide sequence ID" value="NZ_BAABAW010000006.1"/>
</dbReference>
<evidence type="ECO:0000313" key="3">
    <source>
        <dbReference type="EMBL" id="MEB3345987.1"/>
    </source>
</evidence>
<dbReference type="InterPro" id="IPR014729">
    <property type="entry name" value="Rossmann-like_a/b/a_fold"/>
</dbReference>
<protein>
    <submittedName>
        <fullName evidence="3">Universal stress protein</fullName>
    </submittedName>
</protein>
<proteinExistence type="inferred from homology"/>
<comment type="similarity">
    <text evidence="1">Belongs to the universal stress protein A family.</text>
</comment>
<organism evidence="3 4">
    <name type="scientific">Aquimarina gracilis</name>
    <dbReference type="NCBI Taxonomy" id="874422"/>
    <lineage>
        <taxon>Bacteria</taxon>
        <taxon>Pseudomonadati</taxon>
        <taxon>Bacteroidota</taxon>
        <taxon>Flavobacteriia</taxon>
        <taxon>Flavobacteriales</taxon>
        <taxon>Flavobacteriaceae</taxon>
        <taxon>Aquimarina</taxon>
    </lineage>
</organism>
<evidence type="ECO:0000256" key="1">
    <source>
        <dbReference type="ARBA" id="ARBA00008791"/>
    </source>
</evidence>
<feature type="domain" description="UspA" evidence="2">
    <location>
        <begin position="1"/>
        <end position="144"/>
    </location>
</feature>
<sequence length="279" mass="31577">MKNILIPIDFSDNAMNALGYATKLFEASQCTFILLNVYVSQASNMLSEERNEAILNVMDDESEIELKKIFDSVVEANNNGLHTFKMVSKSGKIAPIINSMVASGSIDFVVMATKGAKGAREVFLGSNAVRVINGVDKCPIIVVPQNYQVRKPKMIAFSTNFKRTFYQEELRTLIDILKNQNAKLNVARVMIDDAMNDKQKNNREKLKKILEDIDHIFYKIDIESTETKALKDFAQQTDCDMIALIHHKFSLFQKLLEEDVVDKISFSSPIPLLILPELY</sequence>
<accession>A0ABU5ZVT7</accession>
<dbReference type="InterPro" id="IPR006016">
    <property type="entry name" value="UspA"/>
</dbReference>
<comment type="caution">
    <text evidence="3">The sequence shown here is derived from an EMBL/GenBank/DDBJ whole genome shotgun (WGS) entry which is preliminary data.</text>
</comment>
<dbReference type="Gene3D" id="3.40.50.620">
    <property type="entry name" value="HUPs"/>
    <property type="match status" value="2"/>
</dbReference>